<dbReference type="Pfam" id="PF00656">
    <property type="entry name" value="Peptidase_C14"/>
    <property type="match status" value="1"/>
</dbReference>
<dbReference type="EMBL" id="CAMXCT010004746">
    <property type="protein sequence ID" value="CAI4010206.1"/>
    <property type="molecule type" value="Genomic_DNA"/>
</dbReference>
<dbReference type="InterPro" id="IPR011600">
    <property type="entry name" value="Pept_C14_caspase"/>
</dbReference>
<dbReference type="SUPFAM" id="SSF52129">
    <property type="entry name" value="Caspase-like"/>
    <property type="match status" value="1"/>
</dbReference>
<gene>
    <name evidence="2" type="ORF">C1SCF055_LOCUS35497</name>
</gene>
<dbReference type="Proteomes" id="UP001152797">
    <property type="component" value="Unassembled WGS sequence"/>
</dbReference>
<dbReference type="InterPro" id="IPR029030">
    <property type="entry name" value="Caspase-like_dom_sf"/>
</dbReference>
<dbReference type="GO" id="GO:0004197">
    <property type="term" value="F:cysteine-type endopeptidase activity"/>
    <property type="evidence" value="ECO:0007669"/>
    <property type="project" value="InterPro"/>
</dbReference>
<reference evidence="2" key="1">
    <citation type="submission" date="2022-10" db="EMBL/GenBank/DDBJ databases">
        <authorList>
            <person name="Chen Y."/>
            <person name="Dougan E. K."/>
            <person name="Chan C."/>
            <person name="Rhodes N."/>
            <person name="Thang M."/>
        </authorList>
    </citation>
    <scope>NUCLEOTIDE SEQUENCE</scope>
</reference>
<feature type="domain" description="Peptidase C14 caspase" evidence="1">
    <location>
        <begin position="348"/>
        <end position="524"/>
    </location>
</feature>
<keyword evidence="4" id="KW-1185">Reference proteome</keyword>
<evidence type="ECO:0000313" key="4">
    <source>
        <dbReference type="Proteomes" id="UP001152797"/>
    </source>
</evidence>
<sequence>MACITSELLYLDGEHIVDFIGDIKMTSIIGPRYKLRGIQSCGLGGAGFNLPDAVQLGTEGVELDALVTAPHPGGGQGRYLAKVLDINQQQVLLEWKTSPADSRRRDSLVGIRNPSIWERMFAAAKGESWAFEPSVSAQVMGVRDLAQDSVQKTLKQDLPSATAATLPQVYDQVSRMRFQEIQALAAEGPHVEQPLWSGQRLEIPASMAPTLKECMVKRCNVYLRAAPSNRNCPGGHHLMEAKLVEPEEMELHTQCDACSGGIEPGRVTFTCSMCDFDICQRCREIPTPDMVQKARASLQRLVQHGLSSGGALRTHLAVISSPGNLSEQQSSLGYRTRSGSGDRESCLPLTGALHDCLNVQKAFQSGGARLPNQTIMSKTFPRGQPKSISEKEVVLEKITKATILRSLRFQLMVEDLDVYVLYYSGHGQEGSGTWLVTEDESISFQELLELSRSYAVPFGKLLVVIADSCHAGALCEAHKQAFHQEEDRQAAANLIVFAATQPDLDAGESKDGGDFTLWLLTQLDVPLYTLFEKAKRQEVNRHGDHDFAIFHNVKKLPTRPLQKPMASGLLASPTGSD</sequence>
<reference evidence="3" key="2">
    <citation type="submission" date="2024-04" db="EMBL/GenBank/DDBJ databases">
        <authorList>
            <person name="Chen Y."/>
            <person name="Shah S."/>
            <person name="Dougan E. K."/>
            <person name="Thang M."/>
            <person name="Chan C."/>
        </authorList>
    </citation>
    <scope>NUCLEOTIDE SEQUENCE [LARGE SCALE GENOMIC DNA]</scope>
</reference>
<proteinExistence type="predicted"/>
<evidence type="ECO:0000313" key="2">
    <source>
        <dbReference type="EMBL" id="CAI4010206.1"/>
    </source>
</evidence>
<dbReference type="Gene3D" id="3.40.50.1460">
    <property type="match status" value="1"/>
</dbReference>
<organism evidence="2">
    <name type="scientific">Cladocopium goreaui</name>
    <dbReference type="NCBI Taxonomy" id="2562237"/>
    <lineage>
        <taxon>Eukaryota</taxon>
        <taxon>Sar</taxon>
        <taxon>Alveolata</taxon>
        <taxon>Dinophyceae</taxon>
        <taxon>Suessiales</taxon>
        <taxon>Symbiodiniaceae</taxon>
        <taxon>Cladocopium</taxon>
    </lineage>
</organism>
<dbReference type="GO" id="GO:0006508">
    <property type="term" value="P:proteolysis"/>
    <property type="evidence" value="ECO:0007669"/>
    <property type="project" value="InterPro"/>
</dbReference>
<accession>A0A9P1DHB6</accession>
<evidence type="ECO:0000313" key="3">
    <source>
        <dbReference type="EMBL" id="CAL1163581.1"/>
    </source>
</evidence>
<dbReference type="EMBL" id="CAMXCT030004746">
    <property type="protein sequence ID" value="CAL4797518.1"/>
    <property type="molecule type" value="Genomic_DNA"/>
</dbReference>
<protein>
    <recommendedName>
        <fullName evidence="1">Peptidase C14 caspase domain-containing protein</fullName>
    </recommendedName>
</protein>
<dbReference type="EMBL" id="CAMXCT020004746">
    <property type="protein sequence ID" value="CAL1163581.1"/>
    <property type="molecule type" value="Genomic_DNA"/>
</dbReference>
<evidence type="ECO:0000259" key="1">
    <source>
        <dbReference type="Pfam" id="PF00656"/>
    </source>
</evidence>
<dbReference type="OrthoDB" id="5963278at2759"/>
<name>A0A9P1DHB6_9DINO</name>
<dbReference type="AlphaFoldDB" id="A0A9P1DHB6"/>
<comment type="caution">
    <text evidence="2">The sequence shown here is derived from an EMBL/GenBank/DDBJ whole genome shotgun (WGS) entry which is preliminary data.</text>
</comment>